<accession>A0A151SYD1</accession>
<keyword evidence="3" id="KW-1185">Reference proteome</keyword>
<dbReference type="GO" id="GO:0015074">
    <property type="term" value="P:DNA integration"/>
    <property type="evidence" value="ECO:0007669"/>
    <property type="project" value="InterPro"/>
</dbReference>
<gene>
    <name evidence="2" type="ORF">KK1_015241</name>
</gene>
<reference evidence="2 3" key="1">
    <citation type="journal article" date="2012" name="Nat. Biotechnol.">
        <title>Draft genome sequence of pigeonpea (Cajanus cajan), an orphan legume crop of resource-poor farmers.</title>
        <authorList>
            <person name="Varshney R.K."/>
            <person name="Chen W."/>
            <person name="Li Y."/>
            <person name="Bharti A.K."/>
            <person name="Saxena R.K."/>
            <person name="Schlueter J.A."/>
            <person name="Donoghue M.T."/>
            <person name="Azam S."/>
            <person name="Fan G."/>
            <person name="Whaley A.M."/>
            <person name="Farmer A.D."/>
            <person name="Sheridan J."/>
            <person name="Iwata A."/>
            <person name="Tuteja R."/>
            <person name="Penmetsa R.V."/>
            <person name="Wu W."/>
            <person name="Upadhyaya H.D."/>
            <person name="Yang S.P."/>
            <person name="Shah T."/>
            <person name="Saxena K.B."/>
            <person name="Michael T."/>
            <person name="McCombie W.R."/>
            <person name="Yang B."/>
            <person name="Zhang G."/>
            <person name="Yang H."/>
            <person name="Wang J."/>
            <person name="Spillane C."/>
            <person name="Cook D.R."/>
            <person name="May G.D."/>
            <person name="Xu X."/>
            <person name="Jackson S.A."/>
        </authorList>
    </citation>
    <scope>NUCLEOTIDE SEQUENCE [LARGE SCALE GENOMIC DNA]</scope>
    <source>
        <strain evidence="3">cv. Asha</strain>
    </source>
</reference>
<dbReference type="PANTHER" id="PTHR45835:SF99">
    <property type="entry name" value="CHROMO DOMAIN-CONTAINING PROTEIN-RELATED"/>
    <property type="match status" value="1"/>
</dbReference>
<name>A0A151SYD1_CAJCA</name>
<dbReference type="PROSITE" id="PS50994">
    <property type="entry name" value="INTEGRASE"/>
    <property type="match status" value="1"/>
</dbReference>
<dbReference type="AlphaFoldDB" id="A0A151SYD1"/>
<dbReference type="SUPFAM" id="SSF53098">
    <property type="entry name" value="Ribonuclease H-like"/>
    <property type="match status" value="1"/>
</dbReference>
<dbReference type="InterPro" id="IPR001584">
    <property type="entry name" value="Integrase_cat-core"/>
</dbReference>
<dbReference type="GO" id="GO:0003676">
    <property type="term" value="F:nucleic acid binding"/>
    <property type="evidence" value="ECO:0007669"/>
    <property type="project" value="InterPro"/>
</dbReference>
<dbReference type="InterPro" id="IPR036397">
    <property type="entry name" value="RNaseH_sf"/>
</dbReference>
<dbReference type="EMBL" id="CM003612">
    <property type="protein sequence ID" value="KYP59800.1"/>
    <property type="molecule type" value="Genomic_DNA"/>
</dbReference>
<feature type="domain" description="Integrase catalytic" evidence="1">
    <location>
        <begin position="1"/>
        <end position="147"/>
    </location>
</feature>
<dbReference type="Gene3D" id="3.30.420.10">
    <property type="entry name" value="Ribonuclease H-like superfamily/Ribonuclease H"/>
    <property type="match status" value="1"/>
</dbReference>
<dbReference type="Proteomes" id="UP000075243">
    <property type="component" value="Chromosome 10"/>
</dbReference>
<dbReference type="InterPro" id="IPR012337">
    <property type="entry name" value="RNaseH-like_sf"/>
</dbReference>
<dbReference type="PANTHER" id="PTHR45835">
    <property type="entry name" value="YALI0A06105P"/>
    <property type="match status" value="1"/>
</dbReference>
<proteinExistence type="predicted"/>
<organism evidence="2 3">
    <name type="scientific">Cajanus cajan</name>
    <name type="common">Pigeon pea</name>
    <name type="synonym">Cajanus indicus</name>
    <dbReference type="NCBI Taxonomy" id="3821"/>
    <lineage>
        <taxon>Eukaryota</taxon>
        <taxon>Viridiplantae</taxon>
        <taxon>Streptophyta</taxon>
        <taxon>Embryophyta</taxon>
        <taxon>Tracheophyta</taxon>
        <taxon>Spermatophyta</taxon>
        <taxon>Magnoliopsida</taxon>
        <taxon>eudicotyledons</taxon>
        <taxon>Gunneridae</taxon>
        <taxon>Pentapetalae</taxon>
        <taxon>rosids</taxon>
        <taxon>fabids</taxon>
        <taxon>Fabales</taxon>
        <taxon>Fabaceae</taxon>
        <taxon>Papilionoideae</taxon>
        <taxon>50 kb inversion clade</taxon>
        <taxon>NPAAA clade</taxon>
        <taxon>indigoferoid/millettioid clade</taxon>
        <taxon>Phaseoleae</taxon>
        <taxon>Cajanus</taxon>
    </lineage>
</organism>
<dbReference type="Gramene" id="C.cajan_14807.t">
    <property type="protein sequence ID" value="C.cajan_14807.t.cds1"/>
    <property type="gene ID" value="C.cajan_14807"/>
</dbReference>
<evidence type="ECO:0000259" key="1">
    <source>
        <dbReference type="PROSITE" id="PS50994"/>
    </source>
</evidence>
<protein>
    <submittedName>
        <fullName evidence="2">Transposon Ty3-I Gag-Pol polyprotein</fullName>
    </submittedName>
</protein>
<sequence>MGLPRSARNSDGIWVIFDRLTKCAHFLLVNIKWSLEKLTQFYVREIVWLHRVPSSIISDRDPRFTSRFWQSLHQALGTKLKLSSAYHPQMDGQSERIIQSLEDLLRACVLDHLGSWEEVLALMEFTYNNSFHASIRMAPFEALYGRRCRTPLCWYQDGESVIVGP</sequence>
<evidence type="ECO:0000313" key="2">
    <source>
        <dbReference type="EMBL" id="KYP59800.1"/>
    </source>
</evidence>
<evidence type="ECO:0000313" key="3">
    <source>
        <dbReference type="Proteomes" id="UP000075243"/>
    </source>
</evidence>